<feature type="transmembrane region" description="Helical" evidence="12">
    <location>
        <begin position="153"/>
        <end position="170"/>
    </location>
</feature>
<dbReference type="InterPro" id="IPR004570">
    <property type="entry name" value="Phosphatidylglycerol_P_synth"/>
</dbReference>
<dbReference type="PROSITE" id="PS00379">
    <property type="entry name" value="CDP_ALCOHOL_P_TRANSF"/>
    <property type="match status" value="1"/>
</dbReference>
<dbReference type="Pfam" id="PF01066">
    <property type="entry name" value="CDP-OH_P_transf"/>
    <property type="match status" value="1"/>
</dbReference>
<evidence type="ECO:0000256" key="4">
    <source>
        <dbReference type="ARBA" id="ARBA00022679"/>
    </source>
</evidence>
<gene>
    <name evidence="13" type="ORF">CO057_03300</name>
</gene>
<proteinExistence type="inferred from homology"/>
<dbReference type="Proteomes" id="UP000230251">
    <property type="component" value="Unassembled WGS sequence"/>
</dbReference>
<keyword evidence="9" id="KW-0594">Phospholipid biosynthesis</keyword>
<dbReference type="InterPro" id="IPR048254">
    <property type="entry name" value="CDP_ALCOHOL_P_TRANSF_CS"/>
</dbReference>
<evidence type="ECO:0000256" key="11">
    <source>
        <dbReference type="RuleBase" id="RU003750"/>
    </source>
</evidence>
<reference evidence="14" key="1">
    <citation type="submission" date="2017-09" db="EMBL/GenBank/DDBJ databases">
        <title>Depth-based differentiation of microbial function through sediment-hosted aquifers and enrichment of novel symbionts in the deep terrestrial subsurface.</title>
        <authorList>
            <person name="Probst A.J."/>
            <person name="Ladd B."/>
            <person name="Jarett J.K."/>
            <person name="Geller-Mcgrath D.E."/>
            <person name="Sieber C.M.K."/>
            <person name="Emerson J.B."/>
            <person name="Anantharaman K."/>
            <person name="Thomas B.C."/>
            <person name="Malmstrom R."/>
            <person name="Stieglmeier M."/>
            <person name="Klingl A."/>
            <person name="Woyke T."/>
            <person name="Ryan C.M."/>
            <person name="Banfield J.F."/>
        </authorList>
    </citation>
    <scope>NUCLEOTIDE SEQUENCE [LARGE SCALE GENOMIC DNA]</scope>
</reference>
<keyword evidence="5 12" id="KW-0812">Transmembrane</keyword>
<evidence type="ECO:0000256" key="12">
    <source>
        <dbReference type="SAM" id="Phobius"/>
    </source>
</evidence>
<dbReference type="InterPro" id="IPR000462">
    <property type="entry name" value="CDP-OH_P_trans"/>
</dbReference>
<evidence type="ECO:0000256" key="3">
    <source>
        <dbReference type="ARBA" id="ARBA00022516"/>
    </source>
</evidence>
<keyword evidence="3" id="KW-0444">Lipid biosynthesis</keyword>
<dbReference type="PANTHER" id="PTHR14269:SF11">
    <property type="entry name" value="CDP-DIACYLGLYCEROL--GLYCEROL-3-PHOSPHATE 3-PHOSPHATIDYLTRANSFERASE"/>
    <property type="match status" value="1"/>
</dbReference>
<keyword evidence="8 12" id="KW-0472">Membrane</keyword>
<keyword evidence="10" id="KW-1208">Phospholipid metabolism</keyword>
<evidence type="ECO:0000256" key="5">
    <source>
        <dbReference type="ARBA" id="ARBA00022692"/>
    </source>
</evidence>
<dbReference type="AlphaFoldDB" id="A0A2M8ENK8"/>
<dbReference type="EMBL" id="PFSI01000050">
    <property type="protein sequence ID" value="PJC24325.1"/>
    <property type="molecule type" value="Genomic_DNA"/>
</dbReference>
<keyword evidence="4 11" id="KW-0808">Transferase</keyword>
<protein>
    <recommendedName>
        <fullName evidence="15">CDP-diacylglycerol--glycerol-3-phosphate 3-phosphatidyltransferase</fullName>
    </recommendedName>
</protein>
<dbReference type="PIRSF" id="PIRSF000847">
    <property type="entry name" value="Phos_ph_gly_syn"/>
    <property type="match status" value="1"/>
</dbReference>
<accession>A0A2M8ENK8</accession>
<name>A0A2M8ENK8_9BACT</name>
<evidence type="ECO:0008006" key="15">
    <source>
        <dbReference type="Google" id="ProtNLM"/>
    </source>
</evidence>
<evidence type="ECO:0000256" key="6">
    <source>
        <dbReference type="ARBA" id="ARBA00022989"/>
    </source>
</evidence>
<comment type="subcellular location">
    <subcellularLocation>
        <location evidence="1">Membrane</location>
        <topology evidence="1">Multi-pass membrane protein</topology>
    </subcellularLocation>
</comment>
<dbReference type="GO" id="GO:0008444">
    <property type="term" value="F:CDP-diacylglycerol-glycerol-3-phosphate 3-phosphatidyltransferase activity"/>
    <property type="evidence" value="ECO:0007669"/>
    <property type="project" value="InterPro"/>
</dbReference>
<evidence type="ECO:0000256" key="8">
    <source>
        <dbReference type="ARBA" id="ARBA00023136"/>
    </source>
</evidence>
<evidence type="ECO:0000256" key="7">
    <source>
        <dbReference type="ARBA" id="ARBA00023098"/>
    </source>
</evidence>
<dbReference type="InterPro" id="IPR043130">
    <property type="entry name" value="CDP-OH_PTrfase_TM_dom"/>
</dbReference>
<dbReference type="InterPro" id="IPR050324">
    <property type="entry name" value="CDP-alcohol_PTase-I"/>
</dbReference>
<dbReference type="GO" id="GO:0016020">
    <property type="term" value="C:membrane"/>
    <property type="evidence" value="ECO:0007669"/>
    <property type="project" value="UniProtKB-SubCell"/>
</dbReference>
<dbReference type="GO" id="GO:0046474">
    <property type="term" value="P:glycerophospholipid biosynthetic process"/>
    <property type="evidence" value="ECO:0007669"/>
    <property type="project" value="TreeGrafter"/>
</dbReference>
<organism evidence="13 14">
    <name type="scientific">Candidatus Uhrbacteria bacterium CG_4_9_14_0_2_um_filter_41_50</name>
    <dbReference type="NCBI Taxonomy" id="1975031"/>
    <lineage>
        <taxon>Bacteria</taxon>
        <taxon>Candidatus Uhriibacteriota</taxon>
    </lineage>
</organism>
<feature type="transmembrane region" description="Helical" evidence="12">
    <location>
        <begin position="48"/>
        <end position="70"/>
    </location>
</feature>
<evidence type="ECO:0000256" key="10">
    <source>
        <dbReference type="ARBA" id="ARBA00023264"/>
    </source>
</evidence>
<sequence length="197" mass="22429">MIISAFMSNRDPEKLFPHDYLMKYVVNLVPDFVRPNHFTIARMVLTPFVLWLLLIENYQFGVPTFILVAFTDTIDGSLARWRKQVTSWGAFYDPIADKMLIGSVIVLILIQHVNPIIAIGVILLEVLMVFGGWYKRRQGTVVHANVWGKVKMLLQFLGVLFLLMSLWLGIDLFVDISEGTLILAIVFAVIALLTYSL</sequence>
<evidence type="ECO:0000256" key="1">
    <source>
        <dbReference type="ARBA" id="ARBA00004141"/>
    </source>
</evidence>
<evidence type="ECO:0000256" key="2">
    <source>
        <dbReference type="ARBA" id="ARBA00010441"/>
    </source>
</evidence>
<evidence type="ECO:0000256" key="9">
    <source>
        <dbReference type="ARBA" id="ARBA00023209"/>
    </source>
</evidence>
<dbReference type="PANTHER" id="PTHR14269">
    <property type="entry name" value="CDP-DIACYLGLYCEROL--GLYCEROL-3-PHOSPHATE 3-PHOSPHATIDYLTRANSFERASE-RELATED"/>
    <property type="match status" value="1"/>
</dbReference>
<comment type="caution">
    <text evidence="13">The sequence shown here is derived from an EMBL/GenBank/DDBJ whole genome shotgun (WGS) entry which is preliminary data.</text>
</comment>
<feature type="transmembrane region" description="Helical" evidence="12">
    <location>
        <begin position="116"/>
        <end position="133"/>
    </location>
</feature>
<evidence type="ECO:0000313" key="13">
    <source>
        <dbReference type="EMBL" id="PJC24325.1"/>
    </source>
</evidence>
<comment type="similarity">
    <text evidence="2 11">Belongs to the CDP-alcohol phosphatidyltransferase class-I family.</text>
</comment>
<evidence type="ECO:0000313" key="14">
    <source>
        <dbReference type="Proteomes" id="UP000230251"/>
    </source>
</evidence>
<feature type="transmembrane region" description="Helical" evidence="12">
    <location>
        <begin position="176"/>
        <end position="195"/>
    </location>
</feature>
<keyword evidence="7" id="KW-0443">Lipid metabolism</keyword>
<dbReference type="Gene3D" id="1.20.120.1760">
    <property type="match status" value="1"/>
</dbReference>
<keyword evidence="6 12" id="KW-1133">Transmembrane helix</keyword>